<dbReference type="AlphaFoldDB" id="A0A7N2LP97"/>
<evidence type="ECO:0000256" key="8">
    <source>
        <dbReference type="ARBA" id="ARBA00022989"/>
    </source>
</evidence>
<keyword evidence="10" id="KW-0675">Receptor</keyword>
<evidence type="ECO:0008006" key="18">
    <source>
        <dbReference type="Google" id="ProtNLM"/>
    </source>
</evidence>
<evidence type="ECO:0000256" key="5">
    <source>
        <dbReference type="ARBA" id="ARBA00022692"/>
    </source>
</evidence>
<organism evidence="16 17">
    <name type="scientific">Quercus lobata</name>
    <name type="common">Valley oak</name>
    <dbReference type="NCBI Taxonomy" id="97700"/>
    <lineage>
        <taxon>Eukaryota</taxon>
        <taxon>Viridiplantae</taxon>
        <taxon>Streptophyta</taxon>
        <taxon>Embryophyta</taxon>
        <taxon>Tracheophyta</taxon>
        <taxon>Spermatophyta</taxon>
        <taxon>Magnoliopsida</taxon>
        <taxon>eudicotyledons</taxon>
        <taxon>Gunneridae</taxon>
        <taxon>Pentapetalae</taxon>
        <taxon>rosids</taxon>
        <taxon>fabids</taxon>
        <taxon>Fagales</taxon>
        <taxon>Fagaceae</taxon>
        <taxon>Quercus</taxon>
    </lineage>
</organism>
<dbReference type="FunFam" id="3.80.10.10:FF:000213">
    <property type="entry name" value="Tyrosine-sulfated glycopeptide receptor 1"/>
    <property type="match status" value="1"/>
</dbReference>
<accession>A0A7N2LP97</accession>
<dbReference type="GO" id="GO:0005886">
    <property type="term" value="C:plasma membrane"/>
    <property type="evidence" value="ECO:0007669"/>
    <property type="project" value="UniProtKB-SubCell"/>
</dbReference>
<feature type="domain" description="Disease resistance R13L4/SHOC-2-like LRR" evidence="15">
    <location>
        <begin position="553"/>
        <end position="763"/>
    </location>
</feature>
<feature type="transmembrane region" description="Helical" evidence="13">
    <location>
        <begin position="1103"/>
        <end position="1126"/>
    </location>
</feature>
<keyword evidence="17" id="KW-1185">Reference proteome</keyword>
<keyword evidence="4" id="KW-0433">Leucine-rich repeat</keyword>
<name>A0A7N2LP97_QUELO</name>
<evidence type="ECO:0000256" key="4">
    <source>
        <dbReference type="ARBA" id="ARBA00022614"/>
    </source>
</evidence>
<keyword evidence="8 13" id="KW-1133">Transmembrane helix</keyword>
<dbReference type="SUPFAM" id="SSF52047">
    <property type="entry name" value="RNI-like"/>
    <property type="match status" value="1"/>
</dbReference>
<evidence type="ECO:0000256" key="3">
    <source>
        <dbReference type="ARBA" id="ARBA00022475"/>
    </source>
</evidence>
<feature type="region of interest" description="Disordered" evidence="12">
    <location>
        <begin position="222"/>
        <end position="243"/>
    </location>
</feature>
<keyword evidence="7" id="KW-0677">Repeat</keyword>
<dbReference type="InParanoid" id="A0A7N2LP97"/>
<dbReference type="InterPro" id="IPR003591">
    <property type="entry name" value="Leu-rich_rpt_typical-subtyp"/>
</dbReference>
<dbReference type="FunFam" id="3.80.10.10:FF:000095">
    <property type="entry name" value="LRR receptor-like serine/threonine-protein kinase GSO1"/>
    <property type="match status" value="1"/>
</dbReference>
<reference evidence="16" key="2">
    <citation type="submission" date="2021-01" db="UniProtKB">
        <authorList>
            <consortium name="EnsemblPlants"/>
        </authorList>
    </citation>
    <scope>IDENTIFICATION</scope>
</reference>
<evidence type="ECO:0000259" key="14">
    <source>
        <dbReference type="Pfam" id="PF08263"/>
    </source>
</evidence>
<keyword evidence="3" id="KW-1003">Cell membrane</keyword>
<keyword evidence="5 13" id="KW-0812">Transmembrane</keyword>
<dbReference type="OMA" id="NSPCEAC"/>
<dbReference type="InterPro" id="IPR032675">
    <property type="entry name" value="LRR_dom_sf"/>
</dbReference>
<evidence type="ECO:0000313" key="16">
    <source>
        <dbReference type="EnsemblPlants" id="QL05p023971:mrna"/>
    </source>
</evidence>
<evidence type="ECO:0000256" key="1">
    <source>
        <dbReference type="ARBA" id="ARBA00004251"/>
    </source>
</evidence>
<dbReference type="Gramene" id="QL05p023971:mrna">
    <property type="protein sequence ID" value="QL05p023971:mrna"/>
    <property type="gene ID" value="QL05p023971"/>
</dbReference>
<dbReference type="InterPro" id="IPR001611">
    <property type="entry name" value="Leu-rich_rpt"/>
</dbReference>
<feature type="compositionally biased region" description="Polar residues" evidence="12">
    <location>
        <begin position="222"/>
        <end position="235"/>
    </location>
</feature>
<comment type="similarity">
    <text evidence="2">Belongs to the RLP family.</text>
</comment>
<evidence type="ECO:0000256" key="2">
    <source>
        <dbReference type="ARBA" id="ARBA00009592"/>
    </source>
</evidence>
<proteinExistence type="inferred from homology"/>
<dbReference type="Gene3D" id="3.80.10.10">
    <property type="entry name" value="Ribonuclease Inhibitor"/>
    <property type="match status" value="3"/>
</dbReference>
<dbReference type="EMBL" id="LRBV02000005">
    <property type="status" value="NOT_ANNOTATED_CDS"/>
    <property type="molecule type" value="Genomic_DNA"/>
</dbReference>
<feature type="domain" description="Leucine-rich repeat-containing N-terminal plant-type" evidence="14">
    <location>
        <begin position="309"/>
        <end position="348"/>
    </location>
</feature>
<dbReference type="Proteomes" id="UP000594261">
    <property type="component" value="Chromosome 5"/>
</dbReference>
<keyword evidence="9 13" id="KW-0472">Membrane</keyword>
<sequence length="1165" mass="129792">MMGLLQRCKLSFSGRRTKVFNLILCPVLKEESRGSGKLIQPIYAAANAICSFTGETKEMQPEQPSEKFFALATQMNQDSSVKALTPIRDTKRGNSSTSSQLGEVLPANLLSLSPFKSQSLILKCPSDLISNEKKILTPGRKNMQHQDHEITYMTGYSILNEKPSKEKLIAPCSARKRKLLNIENAAMQQIEVSHDQSFGAKKFETTGPLDQGTSQEKQAQFFKQKNKGVQSNPVPSGNEESRGSAFLIQSDESKPILEKKNNLKWPLSFWAGYGTSCVSKQLWKNFGLPCGTIKNKKGDQPLEKVKCIKSEREALVRFKEGVSVNGIPGKLSSWVGEDCCQWKGVECNNGSGHVTKLNLSNPAGRPRHFDYESNQNRNSPCEACSDPCGSSDTYSRKCPKSSRSLLGDVNSSVSRDVNASLSGEITRYLGNLSSLTHLDLGGNYNLSTQNLYWVSSLSSLEYLYMGGVKIKHTNADWLYAINMLPSLLELSLYSCELKHLPSSLTFLNFTSLHVLDLSYNPFNTSIPKWLFSLTSLTNLDLTSSNQGGIILDSFGSLRSLKYLYLGVNRFYGSIPASIGNLSSLKELDVSYNEMNGTIPESLGQLSNLVKLFLLENSWDGVITEAQLMNLRSLEEFMLTTKKSQSLVFNVTHDWRPPFKLKSLHLESCRIIGPKFPVWLQVQSELTYVTLTNVGFEGTIPEEWLSTISSQLTHLDLSNNQIKGNLPHQLVFPHVTKLFLQNNSFSGPIPSNISDLMPSLQHLDLSENLLYGKIPPSITKIKNLNILVLRRNNLSGEFPPHWNASKMGLRVMDISYNNICGKIPSSMGFLGNLSILVLSNNNLSGEIPSSLQNCSIVSMDFGGNRLSGNLPSWIESEIFMLRLRSNLFSGIIPRKWCNLYKLQILDLAQNNLSGDIPDCFNNFTAMVDHNTSGYEHIENYTEKAHIATKGREYEYDRTLQFVTCIDLSRNSLIGGIPIQITSLTRLGTLNLSMNHLIGSIPKNIGKMQWLETLDLSNNRIFGPIPGSMSSLNFLTHLNLSFNKLTGRIPSGSQLQTLNDATIYKGNPLLCGSPLLIKCPGDETSDGPSITGVDDKQGGDDYERIWFYASIGLGFVVGFWSVCGTLLLKKSWRHCYFRFCDDIKDRIALLIALRVVHLKRKFGLDKK</sequence>
<evidence type="ECO:0000259" key="15">
    <source>
        <dbReference type="Pfam" id="PF23598"/>
    </source>
</evidence>
<evidence type="ECO:0000256" key="9">
    <source>
        <dbReference type="ARBA" id="ARBA00023136"/>
    </source>
</evidence>
<keyword evidence="11" id="KW-0325">Glycoprotein</keyword>
<evidence type="ECO:0000256" key="13">
    <source>
        <dbReference type="SAM" id="Phobius"/>
    </source>
</evidence>
<dbReference type="FunCoup" id="A0A7N2LP97">
    <property type="interactions" value="576"/>
</dbReference>
<dbReference type="Pfam" id="PF08263">
    <property type="entry name" value="LRRNT_2"/>
    <property type="match status" value="1"/>
</dbReference>
<evidence type="ECO:0000256" key="10">
    <source>
        <dbReference type="ARBA" id="ARBA00023170"/>
    </source>
</evidence>
<keyword evidence="6" id="KW-0732">Signal</keyword>
<dbReference type="SMART" id="SM00369">
    <property type="entry name" value="LRR_TYP"/>
    <property type="match status" value="9"/>
</dbReference>
<protein>
    <recommendedName>
        <fullName evidence="18">Leucine-rich repeat-containing N-terminal plant-type domain-containing protein</fullName>
    </recommendedName>
</protein>
<dbReference type="PANTHER" id="PTHR48063:SF97">
    <property type="entry name" value="DISEASE RESISTANCE FAMILY PROTEIN _ LRR FAMILY PROTEIN"/>
    <property type="match status" value="1"/>
</dbReference>
<dbReference type="Pfam" id="PF23598">
    <property type="entry name" value="LRR_14"/>
    <property type="match status" value="1"/>
</dbReference>
<dbReference type="Pfam" id="PF00560">
    <property type="entry name" value="LRR_1"/>
    <property type="match status" value="6"/>
</dbReference>
<dbReference type="PANTHER" id="PTHR48063">
    <property type="entry name" value="LRR RECEPTOR-LIKE KINASE"/>
    <property type="match status" value="1"/>
</dbReference>
<dbReference type="InterPro" id="IPR046956">
    <property type="entry name" value="RLP23-like"/>
</dbReference>
<evidence type="ECO:0000256" key="7">
    <source>
        <dbReference type="ARBA" id="ARBA00022737"/>
    </source>
</evidence>
<dbReference type="InterPro" id="IPR055414">
    <property type="entry name" value="LRR_R13L4/SHOC2-like"/>
</dbReference>
<dbReference type="SUPFAM" id="SSF52058">
    <property type="entry name" value="L domain-like"/>
    <property type="match status" value="1"/>
</dbReference>
<comment type="subcellular location">
    <subcellularLocation>
        <location evidence="1">Cell membrane</location>
        <topology evidence="1">Single-pass type I membrane protein</topology>
    </subcellularLocation>
</comment>
<reference evidence="16 17" key="1">
    <citation type="journal article" date="2016" name="G3 (Bethesda)">
        <title>First Draft Assembly and Annotation of the Genome of a California Endemic Oak Quercus lobata Nee (Fagaceae).</title>
        <authorList>
            <person name="Sork V.L."/>
            <person name="Fitz-Gibbon S.T."/>
            <person name="Puiu D."/>
            <person name="Crepeau M."/>
            <person name="Gugger P.F."/>
            <person name="Sherman R."/>
            <person name="Stevens K."/>
            <person name="Langley C.H."/>
            <person name="Pellegrini M."/>
            <person name="Salzberg S.L."/>
        </authorList>
    </citation>
    <scope>NUCLEOTIDE SEQUENCE [LARGE SCALE GENOMIC DNA]</scope>
    <source>
        <strain evidence="16 17">cv. SW786</strain>
    </source>
</reference>
<dbReference type="InterPro" id="IPR013210">
    <property type="entry name" value="LRR_N_plant-typ"/>
</dbReference>
<dbReference type="FunFam" id="3.80.10.10:FF:001362">
    <property type="entry name" value="Lrr receptor-like serinethreonine-protein kinase gso2"/>
    <property type="match status" value="1"/>
</dbReference>
<dbReference type="EnsemblPlants" id="QL05p023971:mrna">
    <property type="protein sequence ID" value="QL05p023971:mrna"/>
    <property type="gene ID" value="QL05p023971"/>
</dbReference>
<evidence type="ECO:0000256" key="11">
    <source>
        <dbReference type="ARBA" id="ARBA00023180"/>
    </source>
</evidence>
<evidence type="ECO:0000313" key="17">
    <source>
        <dbReference type="Proteomes" id="UP000594261"/>
    </source>
</evidence>
<evidence type="ECO:0000256" key="6">
    <source>
        <dbReference type="ARBA" id="ARBA00022729"/>
    </source>
</evidence>
<evidence type="ECO:0000256" key="12">
    <source>
        <dbReference type="SAM" id="MobiDB-lite"/>
    </source>
</evidence>